<dbReference type="EMBL" id="JACHZG010000001">
    <property type="protein sequence ID" value="MBB3328224.1"/>
    <property type="molecule type" value="Genomic_DNA"/>
</dbReference>
<dbReference type="PROSITE" id="PS00888">
    <property type="entry name" value="CNMP_BINDING_1"/>
    <property type="match status" value="1"/>
</dbReference>
<comment type="caution">
    <text evidence="10">The sequence shown here is derived from an EMBL/GenBank/DDBJ whole genome shotgun (WGS) entry which is preliminary data.</text>
</comment>
<evidence type="ECO:0000256" key="8">
    <source>
        <dbReference type="ARBA" id="ARBA00023303"/>
    </source>
</evidence>
<organism evidence="10 11">
    <name type="scientific">Microlunatus antarcticus</name>
    <dbReference type="NCBI Taxonomy" id="53388"/>
    <lineage>
        <taxon>Bacteria</taxon>
        <taxon>Bacillati</taxon>
        <taxon>Actinomycetota</taxon>
        <taxon>Actinomycetes</taxon>
        <taxon>Propionibacteriales</taxon>
        <taxon>Propionibacteriaceae</taxon>
        <taxon>Microlunatus</taxon>
    </lineage>
</organism>
<evidence type="ECO:0000256" key="6">
    <source>
        <dbReference type="ARBA" id="ARBA00023136"/>
    </source>
</evidence>
<dbReference type="PROSITE" id="PS50042">
    <property type="entry name" value="CNMP_BINDING_3"/>
    <property type="match status" value="1"/>
</dbReference>
<dbReference type="PANTHER" id="PTHR45638:SF11">
    <property type="entry name" value="CYCLIC NUCLEOTIDE-GATED CATION CHANNEL SUBUNIT A"/>
    <property type="match status" value="1"/>
</dbReference>
<dbReference type="GO" id="GO:0016020">
    <property type="term" value="C:membrane"/>
    <property type="evidence" value="ECO:0007669"/>
    <property type="project" value="UniProtKB-SubCell"/>
</dbReference>
<protein>
    <recommendedName>
        <fullName evidence="9">Cyclic nucleotide-binding domain-containing protein</fullName>
    </recommendedName>
</protein>
<keyword evidence="4" id="KW-1133">Transmembrane helix</keyword>
<keyword evidence="11" id="KW-1185">Reference proteome</keyword>
<dbReference type="CDD" id="cd00038">
    <property type="entry name" value="CAP_ED"/>
    <property type="match status" value="1"/>
</dbReference>
<evidence type="ECO:0000256" key="2">
    <source>
        <dbReference type="ARBA" id="ARBA00022448"/>
    </source>
</evidence>
<keyword evidence="6" id="KW-0472">Membrane</keyword>
<dbReference type="SUPFAM" id="SSF51206">
    <property type="entry name" value="cAMP-binding domain-like"/>
    <property type="match status" value="1"/>
</dbReference>
<evidence type="ECO:0000256" key="4">
    <source>
        <dbReference type="ARBA" id="ARBA00022989"/>
    </source>
</evidence>
<dbReference type="InterPro" id="IPR014710">
    <property type="entry name" value="RmlC-like_jellyroll"/>
</dbReference>
<comment type="subcellular location">
    <subcellularLocation>
        <location evidence="1">Membrane</location>
        <topology evidence="1">Multi-pass membrane protein</topology>
    </subcellularLocation>
</comment>
<dbReference type="Proteomes" id="UP000565572">
    <property type="component" value="Unassembled WGS sequence"/>
</dbReference>
<evidence type="ECO:0000313" key="10">
    <source>
        <dbReference type="EMBL" id="MBB3328224.1"/>
    </source>
</evidence>
<evidence type="ECO:0000256" key="3">
    <source>
        <dbReference type="ARBA" id="ARBA00022692"/>
    </source>
</evidence>
<keyword evidence="2" id="KW-0813">Transport</keyword>
<reference evidence="10 11" key="1">
    <citation type="submission" date="2020-08" db="EMBL/GenBank/DDBJ databases">
        <title>Sequencing the genomes of 1000 actinobacteria strains.</title>
        <authorList>
            <person name="Klenk H.-P."/>
        </authorList>
    </citation>
    <scope>NUCLEOTIDE SEQUENCE [LARGE SCALE GENOMIC DNA]</scope>
    <source>
        <strain evidence="10 11">DSM 11053</strain>
    </source>
</reference>
<dbReference type="InterPro" id="IPR018490">
    <property type="entry name" value="cNMP-bd_dom_sf"/>
</dbReference>
<dbReference type="GO" id="GO:0044877">
    <property type="term" value="F:protein-containing complex binding"/>
    <property type="evidence" value="ECO:0007669"/>
    <property type="project" value="TreeGrafter"/>
</dbReference>
<dbReference type="Gene3D" id="2.60.120.10">
    <property type="entry name" value="Jelly Rolls"/>
    <property type="match status" value="1"/>
</dbReference>
<dbReference type="InterPro" id="IPR018488">
    <property type="entry name" value="cNMP-bd_CS"/>
</dbReference>
<accession>A0A7W5JXM2</accession>
<evidence type="ECO:0000259" key="9">
    <source>
        <dbReference type="PROSITE" id="PS50042"/>
    </source>
</evidence>
<evidence type="ECO:0000256" key="7">
    <source>
        <dbReference type="ARBA" id="ARBA00023286"/>
    </source>
</evidence>
<dbReference type="PANTHER" id="PTHR45638">
    <property type="entry name" value="CYCLIC NUCLEOTIDE-GATED CATION CHANNEL SUBUNIT A"/>
    <property type="match status" value="1"/>
</dbReference>
<dbReference type="AlphaFoldDB" id="A0A7W5JXM2"/>
<feature type="domain" description="Cyclic nucleotide-binding" evidence="9">
    <location>
        <begin position="72"/>
        <end position="171"/>
    </location>
</feature>
<keyword evidence="5" id="KW-0406">Ion transport</keyword>
<dbReference type="PRINTS" id="PR00103">
    <property type="entry name" value="CAMPKINASE"/>
</dbReference>
<dbReference type="SMART" id="SM00100">
    <property type="entry name" value="cNMP"/>
    <property type="match status" value="1"/>
</dbReference>
<dbReference type="RefSeq" id="WP_332836864.1">
    <property type="nucleotide sequence ID" value="NZ_JACHZG010000001.1"/>
</dbReference>
<name>A0A7W5JXM2_9ACTN</name>
<dbReference type="InterPro" id="IPR000595">
    <property type="entry name" value="cNMP-bd_dom"/>
</dbReference>
<dbReference type="Pfam" id="PF00027">
    <property type="entry name" value="cNMP_binding"/>
    <property type="match status" value="1"/>
</dbReference>
<proteinExistence type="predicted"/>
<evidence type="ECO:0000313" key="11">
    <source>
        <dbReference type="Proteomes" id="UP000565572"/>
    </source>
</evidence>
<dbReference type="GO" id="GO:0005221">
    <property type="term" value="F:intracellularly cyclic nucleotide-activated monoatomic cation channel activity"/>
    <property type="evidence" value="ECO:0007669"/>
    <property type="project" value="InterPro"/>
</dbReference>
<keyword evidence="7" id="KW-1071">Ligand-gated ion channel</keyword>
<evidence type="ECO:0000256" key="5">
    <source>
        <dbReference type="ARBA" id="ARBA00023065"/>
    </source>
</evidence>
<gene>
    <name evidence="10" type="ORF">FHX39_003168</name>
</gene>
<dbReference type="InterPro" id="IPR050866">
    <property type="entry name" value="CNG_cation_channel"/>
</dbReference>
<keyword evidence="8" id="KW-0407">Ion channel</keyword>
<keyword evidence="3" id="KW-0812">Transmembrane</keyword>
<evidence type="ECO:0000256" key="1">
    <source>
        <dbReference type="ARBA" id="ARBA00004141"/>
    </source>
</evidence>
<sequence>MLGAVESATCAGIALGALLAPLLIATLGAGGGLVALGVPVAAVTLVCRPGLHRLDRTLRPPALLGLVQAQPLFANLTPAAQELVATRLRRLGVASGTRVIEAGDVGEEFYVVGSGRVDAVRGDEQLSVMKAGDCFGEIALLRDVPRTATVVAVTDAVLYALGRVDFLDAVGADPESAARADLLVRSRIDR</sequence>
<dbReference type="PROSITE" id="PS00889">
    <property type="entry name" value="CNMP_BINDING_2"/>
    <property type="match status" value="1"/>
</dbReference>